<evidence type="ECO:0000313" key="1">
    <source>
        <dbReference type="EMBL" id="CAK7921770.1"/>
    </source>
</evidence>
<accession>A0AAV1TLI2</accession>
<proteinExistence type="predicted"/>
<dbReference type="EMBL" id="CAKLBY020000058">
    <property type="protein sequence ID" value="CAK7921770.1"/>
    <property type="molecule type" value="Genomic_DNA"/>
</dbReference>
<reference evidence="1" key="1">
    <citation type="submission" date="2024-01" db="EMBL/GenBank/DDBJ databases">
        <authorList>
            <person name="Webb A."/>
        </authorList>
    </citation>
    <scope>NUCLEOTIDE SEQUENCE</scope>
    <source>
        <strain evidence="1">Pm1</strain>
    </source>
</reference>
<sequence>MVKNVRGALLRADDEGEVVDGWMDGWMDGELDGDVEDHIHSRCKRRALRSGLLLGSPNPRSYNPVTRVRMTAATAAEHHDRKRGLETGGCWLGLSVRCCPAVLLQ</sequence>
<gene>
    <name evidence="1" type="ORF">PM001_LOCUS7308</name>
</gene>
<comment type="caution">
    <text evidence="1">The sequence shown here is derived from an EMBL/GenBank/DDBJ whole genome shotgun (WGS) entry which is preliminary data.</text>
</comment>
<organism evidence="1 2">
    <name type="scientific">Peronospora matthiolae</name>
    <dbReference type="NCBI Taxonomy" id="2874970"/>
    <lineage>
        <taxon>Eukaryota</taxon>
        <taxon>Sar</taxon>
        <taxon>Stramenopiles</taxon>
        <taxon>Oomycota</taxon>
        <taxon>Peronosporomycetes</taxon>
        <taxon>Peronosporales</taxon>
        <taxon>Peronosporaceae</taxon>
        <taxon>Peronospora</taxon>
    </lineage>
</organism>
<evidence type="ECO:0000313" key="2">
    <source>
        <dbReference type="Proteomes" id="UP001162060"/>
    </source>
</evidence>
<dbReference type="Proteomes" id="UP001162060">
    <property type="component" value="Unassembled WGS sequence"/>
</dbReference>
<dbReference type="AlphaFoldDB" id="A0AAV1TLI2"/>
<protein>
    <submittedName>
        <fullName evidence="1">Uncharacterized protein</fullName>
    </submittedName>
</protein>
<name>A0AAV1TLI2_9STRA</name>